<name>A0AAD9XUJ3_9ROSI</name>
<evidence type="ECO:0000313" key="4">
    <source>
        <dbReference type="EMBL" id="KAK2665736.1"/>
    </source>
</evidence>
<dbReference type="GO" id="GO:0032040">
    <property type="term" value="C:small-subunit processome"/>
    <property type="evidence" value="ECO:0007669"/>
    <property type="project" value="TreeGrafter"/>
</dbReference>
<dbReference type="InterPro" id="IPR027193">
    <property type="entry name" value="Noc4"/>
</dbReference>
<dbReference type="PANTHER" id="PTHR12455">
    <property type="entry name" value="NUCLEOLAR COMPLEX PROTEIN 4"/>
    <property type="match status" value="1"/>
</dbReference>
<accession>A0AAD9XUJ3</accession>
<reference evidence="4" key="1">
    <citation type="journal article" date="2023" name="Plant J.">
        <title>Genome sequences and population genomics provide insights into the demographic history, inbreeding, and mutation load of two 'living fossil' tree species of Dipteronia.</title>
        <authorList>
            <person name="Feng Y."/>
            <person name="Comes H.P."/>
            <person name="Chen J."/>
            <person name="Zhu S."/>
            <person name="Lu R."/>
            <person name="Zhang X."/>
            <person name="Li P."/>
            <person name="Qiu J."/>
            <person name="Olsen K.M."/>
            <person name="Qiu Y."/>
        </authorList>
    </citation>
    <scope>NUCLEOTIDE SEQUENCE</scope>
    <source>
        <strain evidence="4">KIB01</strain>
    </source>
</reference>
<dbReference type="InterPro" id="IPR005612">
    <property type="entry name" value="CCAAT-binding_factor"/>
</dbReference>
<dbReference type="Proteomes" id="UP001280121">
    <property type="component" value="Unassembled WGS sequence"/>
</dbReference>
<dbReference type="GO" id="GO:0042254">
    <property type="term" value="P:ribosome biogenesis"/>
    <property type="evidence" value="ECO:0007669"/>
    <property type="project" value="InterPro"/>
</dbReference>
<evidence type="ECO:0000313" key="5">
    <source>
        <dbReference type="Proteomes" id="UP001280121"/>
    </source>
</evidence>
<keyword evidence="5" id="KW-1185">Reference proteome</keyword>
<dbReference type="PANTHER" id="PTHR12455:SF0">
    <property type="entry name" value="NUCLEOLAR COMPLEX PROTEIN 4 HOMOLOG"/>
    <property type="match status" value="1"/>
</dbReference>
<proteinExistence type="inferred from homology"/>
<evidence type="ECO:0000259" key="3">
    <source>
        <dbReference type="Pfam" id="PF03914"/>
    </source>
</evidence>
<organism evidence="4 5">
    <name type="scientific">Dipteronia dyeriana</name>
    <dbReference type="NCBI Taxonomy" id="168575"/>
    <lineage>
        <taxon>Eukaryota</taxon>
        <taxon>Viridiplantae</taxon>
        <taxon>Streptophyta</taxon>
        <taxon>Embryophyta</taxon>
        <taxon>Tracheophyta</taxon>
        <taxon>Spermatophyta</taxon>
        <taxon>Magnoliopsida</taxon>
        <taxon>eudicotyledons</taxon>
        <taxon>Gunneridae</taxon>
        <taxon>Pentapetalae</taxon>
        <taxon>rosids</taxon>
        <taxon>malvids</taxon>
        <taxon>Sapindales</taxon>
        <taxon>Sapindaceae</taxon>
        <taxon>Hippocastanoideae</taxon>
        <taxon>Acereae</taxon>
        <taxon>Dipteronia</taxon>
    </lineage>
</organism>
<sequence length="139" mass="15856">MKFSLYVLEDGYGTEDCSKAEEEIVDNADESEETVTNKSSRKPGSSLWEIDTLRHHYCPPVSRFVLSLDNDLTVRSKTTEINVMDFSSGSYATIFGEEIRRRVKQVPLAFYKMTPTSLFSEADFAGWTFESEEIKKNNS</sequence>
<gene>
    <name evidence="4" type="ORF">Ddye_004310</name>
</gene>
<dbReference type="Pfam" id="PF03914">
    <property type="entry name" value="CBF"/>
    <property type="match status" value="1"/>
</dbReference>
<feature type="domain" description="CCAAT-binding factor" evidence="3">
    <location>
        <begin position="37"/>
        <end position="65"/>
    </location>
</feature>
<comment type="similarity">
    <text evidence="1">Belongs to the CBF/MAK21 family.</text>
</comment>
<feature type="region of interest" description="Disordered" evidence="2">
    <location>
        <begin position="25"/>
        <end position="44"/>
    </location>
</feature>
<dbReference type="AlphaFoldDB" id="A0AAD9XUJ3"/>
<evidence type="ECO:0000256" key="1">
    <source>
        <dbReference type="ARBA" id="ARBA00007797"/>
    </source>
</evidence>
<comment type="caution">
    <text evidence="4">The sequence shown here is derived from an EMBL/GenBank/DDBJ whole genome shotgun (WGS) entry which is preliminary data.</text>
</comment>
<dbReference type="EMBL" id="JANJYI010000001">
    <property type="protein sequence ID" value="KAK2665736.1"/>
    <property type="molecule type" value="Genomic_DNA"/>
</dbReference>
<protein>
    <recommendedName>
        <fullName evidence="3">CCAAT-binding factor domain-containing protein</fullName>
    </recommendedName>
</protein>
<evidence type="ECO:0000256" key="2">
    <source>
        <dbReference type="SAM" id="MobiDB-lite"/>
    </source>
</evidence>
<dbReference type="GO" id="GO:0030692">
    <property type="term" value="C:Noc4p-Nop14p complex"/>
    <property type="evidence" value="ECO:0007669"/>
    <property type="project" value="TreeGrafter"/>
</dbReference>